<dbReference type="PANTHER" id="PTHR33768">
    <property type="entry name" value="MIP11318P"/>
    <property type="match status" value="1"/>
</dbReference>
<sequence>MTARVKSADLICWQKRAFERHRNRVKTAAPTVDMSPPCTRPHVLRDAKRLQLERERQAEIMRNNFILLRNLEDIMHGRRRKRSYRLDEKTAACIKTR</sequence>
<evidence type="ECO:0000256" key="1">
    <source>
        <dbReference type="ARBA" id="ARBA00008315"/>
    </source>
</evidence>
<dbReference type="Proteomes" id="UP000694866">
    <property type="component" value="Unplaced"/>
</dbReference>
<proteinExistence type="inferred from homology"/>
<accession>A0A9R1TJW2</accession>
<dbReference type="KEGG" id="fas:105271035"/>
<evidence type="ECO:0000313" key="2">
    <source>
        <dbReference type="Proteomes" id="UP000694866"/>
    </source>
</evidence>
<gene>
    <name evidence="3" type="primary">LOC105271035</name>
</gene>
<dbReference type="OrthoDB" id="7689274at2759"/>
<name>A0A9R1TJW2_9HYME</name>
<evidence type="ECO:0000313" key="3">
    <source>
        <dbReference type="RefSeq" id="XP_011310642.1"/>
    </source>
</evidence>
<comment type="similarity">
    <text evidence="1">Belongs to the CFAP97 family.</text>
</comment>
<dbReference type="PANTHER" id="PTHR33768:SF3">
    <property type="entry name" value="MIP11318P"/>
    <property type="match status" value="1"/>
</dbReference>
<keyword evidence="2" id="KW-1185">Reference proteome</keyword>
<dbReference type="AlphaFoldDB" id="A0A9R1TJW2"/>
<dbReference type="InterPro" id="IPR029488">
    <property type="entry name" value="Hmw/CFAP97"/>
</dbReference>
<dbReference type="GeneID" id="105271035"/>
<dbReference type="RefSeq" id="XP_011310642.1">
    <property type="nucleotide sequence ID" value="XM_011312340.1"/>
</dbReference>
<dbReference type="InterPro" id="IPR038792">
    <property type="entry name" value="CFAP97D1/2"/>
</dbReference>
<protein>
    <submittedName>
        <fullName evidence="3">Uncharacterized protein</fullName>
    </submittedName>
</protein>
<organism evidence="2 3">
    <name type="scientific">Fopius arisanus</name>
    <dbReference type="NCBI Taxonomy" id="64838"/>
    <lineage>
        <taxon>Eukaryota</taxon>
        <taxon>Metazoa</taxon>
        <taxon>Ecdysozoa</taxon>
        <taxon>Arthropoda</taxon>
        <taxon>Hexapoda</taxon>
        <taxon>Insecta</taxon>
        <taxon>Pterygota</taxon>
        <taxon>Neoptera</taxon>
        <taxon>Endopterygota</taxon>
        <taxon>Hymenoptera</taxon>
        <taxon>Apocrita</taxon>
        <taxon>Ichneumonoidea</taxon>
        <taxon>Braconidae</taxon>
        <taxon>Opiinae</taxon>
        <taxon>Fopius</taxon>
    </lineage>
</organism>
<dbReference type="Pfam" id="PF13879">
    <property type="entry name" value="Hmw_CFAP97"/>
    <property type="match status" value="1"/>
</dbReference>
<reference evidence="3" key="1">
    <citation type="submission" date="2025-08" db="UniProtKB">
        <authorList>
            <consortium name="RefSeq"/>
        </authorList>
    </citation>
    <scope>IDENTIFICATION</scope>
    <source>
        <strain evidence="3">USDA-PBARC FA_bdor</strain>
        <tissue evidence="3">Whole organism</tissue>
    </source>
</reference>